<dbReference type="Proteomes" id="UP000541352">
    <property type="component" value="Unassembled WGS sequence"/>
</dbReference>
<evidence type="ECO:0000313" key="1">
    <source>
        <dbReference type="EMBL" id="MBB3836807.1"/>
    </source>
</evidence>
<gene>
    <name evidence="1" type="ORF">FHS57_000789</name>
</gene>
<dbReference type="EMBL" id="JACIBY010000001">
    <property type="protein sequence ID" value="MBB3836807.1"/>
    <property type="molecule type" value="Genomic_DNA"/>
</dbReference>
<evidence type="ECO:0000313" key="2">
    <source>
        <dbReference type="Proteomes" id="UP000541352"/>
    </source>
</evidence>
<dbReference type="RefSeq" id="WP_229601248.1">
    <property type="nucleotide sequence ID" value="NZ_JACIBY010000001.1"/>
</dbReference>
<organism evidence="1 2">
    <name type="scientific">Runella defluvii</name>
    <dbReference type="NCBI Taxonomy" id="370973"/>
    <lineage>
        <taxon>Bacteria</taxon>
        <taxon>Pseudomonadati</taxon>
        <taxon>Bacteroidota</taxon>
        <taxon>Cytophagia</taxon>
        <taxon>Cytophagales</taxon>
        <taxon>Spirosomataceae</taxon>
        <taxon>Runella</taxon>
    </lineage>
</organism>
<accession>A0A7W6EP02</accession>
<reference evidence="1 2" key="1">
    <citation type="submission" date="2020-08" db="EMBL/GenBank/DDBJ databases">
        <title>Genomic Encyclopedia of Type Strains, Phase IV (KMG-IV): sequencing the most valuable type-strain genomes for metagenomic binning, comparative biology and taxonomic classification.</title>
        <authorList>
            <person name="Goeker M."/>
        </authorList>
    </citation>
    <scope>NUCLEOTIDE SEQUENCE [LARGE SCALE GENOMIC DNA]</scope>
    <source>
        <strain evidence="1 2">DSM 17976</strain>
    </source>
</reference>
<keyword evidence="2" id="KW-1185">Reference proteome</keyword>
<dbReference type="GO" id="GO:0003677">
    <property type="term" value="F:DNA binding"/>
    <property type="evidence" value="ECO:0007669"/>
    <property type="project" value="UniProtKB-KW"/>
</dbReference>
<sequence>MKANFSEILKDVQSGEKIAIAFGKKKEIVAYLVPKSSEKPKKRPLGLLEGKMTVTFADDFKMTEEEFLGLALNRQLPQRPF</sequence>
<proteinExistence type="predicted"/>
<name>A0A7W6EP02_9BACT</name>
<keyword evidence="1" id="KW-0238">DNA-binding</keyword>
<dbReference type="AlphaFoldDB" id="A0A7W6EP02"/>
<comment type="caution">
    <text evidence="1">The sequence shown here is derived from an EMBL/GenBank/DDBJ whole genome shotgun (WGS) entry which is preliminary data.</text>
</comment>
<protein>
    <submittedName>
        <fullName evidence="1">Antitoxin (DNA-binding transcriptional repressor) of toxin-antitoxin stability system</fullName>
    </submittedName>
</protein>